<comment type="caution">
    <text evidence="2">The sequence shown here is derived from an EMBL/GenBank/DDBJ whole genome shotgun (WGS) entry which is preliminary data.</text>
</comment>
<name>A0A4Y1ZWV5_ARAVE</name>
<dbReference type="Proteomes" id="UP000499080">
    <property type="component" value="Unassembled WGS sequence"/>
</dbReference>
<evidence type="ECO:0000313" key="3">
    <source>
        <dbReference type="Proteomes" id="UP000499080"/>
    </source>
</evidence>
<sequence>MDFTSTSPSAAGDIPCNILEGVTPVEDWMKGRELLAVSESPSTIFLRCFHRYPSSPRTFRFEGQAIWQLWTLDPSCQQNPPDGILDFNLVQQLVHSIGRIYFLEEPSGFGESNGFDSSYSSLVSSFVRRSCICKCTKCSGIFVRLNLEKIEEIAQDGSLSPEKSSPHCAITEKINA</sequence>
<dbReference type="AlphaFoldDB" id="A0A4Y1ZWV5"/>
<accession>A0A4Y1ZWV5</accession>
<gene>
    <name evidence="2" type="ORF">AVEN_102458_1</name>
</gene>
<protein>
    <submittedName>
        <fullName evidence="2">Uncharacterized protein</fullName>
    </submittedName>
</protein>
<evidence type="ECO:0000256" key="1">
    <source>
        <dbReference type="SAM" id="MobiDB-lite"/>
    </source>
</evidence>
<keyword evidence="3" id="KW-1185">Reference proteome</keyword>
<organism evidence="2 3">
    <name type="scientific">Araneus ventricosus</name>
    <name type="common">Orbweaver spider</name>
    <name type="synonym">Epeira ventricosa</name>
    <dbReference type="NCBI Taxonomy" id="182803"/>
    <lineage>
        <taxon>Eukaryota</taxon>
        <taxon>Metazoa</taxon>
        <taxon>Ecdysozoa</taxon>
        <taxon>Arthropoda</taxon>
        <taxon>Chelicerata</taxon>
        <taxon>Arachnida</taxon>
        <taxon>Araneae</taxon>
        <taxon>Araneomorphae</taxon>
        <taxon>Entelegynae</taxon>
        <taxon>Araneoidea</taxon>
        <taxon>Araneidae</taxon>
        <taxon>Araneus</taxon>
    </lineage>
</organism>
<reference evidence="2 3" key="1">
    <citation type="journal article" date="2019" name="Sci. Rep.">
        <title>Orb-weaving spider Araneus ventricosus genome elucidates the spidroin gene catalogue.</title>
        <authorList>
            <person name="Kono N."/>
            <person name="Nakamura H."/>
            <person name="Ohtoshi R."/>
            <person name="Moran D.A.P."/>
            <person name="Shinohara A."/>
            <person name="Yoshida Y."/>
            <person name="Fujiwara M."/>
            <person name="Mori M."/>
            <person name="Tomita M."/>
            <person name="Arakawa K."/>
        </authorList>
    </citation>
    <scope>NUCLEOTIDE SEQUENCE [LARGE SCALE GENOMIC DNA]</scope>
</reference>
<evidence type="ECO:0000313" key="2">
    <source>
        <dbReference type="EMBL" id="GBL71125.1"/>
    </source>
</evidence>
<proteinExistence type="predicted"/>
<feature type="region of interest" description="Disordered" evidence="1">
    <location>
        <begin position="156"/>
        <end position="176"/>
    </location>
</feature>
<dbReference type="EMBL" id="BGPR01078593">
    <property type="protein sequence ID" value="GBL71125.1"/>
    <property type="molecule type" value="Genomic_DNA"/>
</dbReference>